<feature type="region of interest" description="Disordered" evidence="7">
    <location>
        <begin position="53"/>
        <end position="84"/>
    </location>
</feature>
<feature type="compositionally biased region" description="Low complexity" evidence="7">
    <location>
        <begin position="64"/>
        <end position="83"/>
    </location>
</feature>
<accession>A0AAD3QYX1</accession>
<feature type="domain" description="Phosphodiesterase 4 upstream conserved regions (UCR)" evidence="8">
    <location>
        <begin position="193"/>
        <end position="238"/>
    </location>
</feature>
<dbReference type="GO" id="GO:0004115">
    <property type="term" value="F:3',5'-cyclic-AMP phosphodiesterase activity"/>
    <property type="evidence" value="ECO:0007669"/>
    <property type="project" value="UniProtKB-EC"/>
</dbReference>
<feature type="region of interest" description="Disordered" evidence="7">
    <location>
        <begin position="215"/>
        <end position="240"/>
    </location>
</feature>
<dbReference type="Proteomes" id="UP001279410">
    <property type="component" value="Unassembled WGS sequence"/>
</dbReference>
<evidence type="ECO:0000256" key="5">
    <source>
        <dbReference type="ARBA" id="ARBA00023149"/>
    </source>
</evidence>
<comment type="pathway">
    <text evidence="1">Purine metabolism; 3',5'-cyclic AMP degradation; AMP from 3',5'-cyclic AMP: step 1/1.</text>
</comment>
<evidence type="ECO:0000259" key="8">
    <source>
        <dbReference type="Pfam" id="PF18100"/>
    </source>
</evidence>
<sequence>MRRNNSSKFFNFTERQWDSIEQASCVESLSFPDVKCAVKRLCSGTLQLPRLSCRPSVQDRPEDGSQSSPQSGPESGPMSGSESCPLVRVIKPSRSLGTLTSCISKSFFDVENGLSVGRSPLDPQASPGSGLVIQANFPHSQRRESFLYRSDSDFDLSPKGPSRNSSTASDLEESLKHWEVNWLSSRHTEDMIVTPFAQVLASLRTVRSNFAVITGQQDRTASKTRSSGSNPPSMCKTSLA</sequence>
<evidence type="ECO:0000313" key="9">
    <source>
        <dbReference type="EMBL" id="GLD51149.1"/>
    </source>
</evidence>
<dbReference type="PANTHER" id="PTHR40141">
    <property type="entry name" value="3',5'-CYCLIC-AMP PHOSPHODIESTERASE-RELATED"/>
    <property type="match status" value="1"/>
</dbReference>
<dbReference type="InterPro" id="IPR040844">
    <property type="entry name" value="PDE4_UCR"/>
</dbReference>
<comment type="caution">
    <text evidence="9">The sequence shown here is derived from an EMBL/GenBank/DDBJ whole genome shotgun (WGS) entry which is preliminary data.</text>
</comment>
<comment type="similarity">
    <text evidence="2">Belongs to the cyclic nucleotide phosphodiesterase family. PDE4 subfamily.</text>
</comment>
<keyword evidence="5" id="KW-0114">cAMP</keyword>
<name>A0AAD3QYX1_LATJO</name>
<evidence type="ECO:0000256" key="4">
    <source>
        <dbReference type="ARBA" id="ARBA00022801"/>
    </source>
</evidence>
<gene>
    <name evidence="9" type="ORF">AKAME5_000424500</name>
</gene>
<dbReference type="PANTHER" id="PTHR40141:SF2">
    <property type="entry name" value="3',5'-CYCLIC-AMP PHOSPHODIESTERASE"/>
    <property type="match status" value="1"/>
</dbReference>
<evidence type="ECO:0000256" key="3">
    <source>
        <dbReference type="ARBA" id="ARBA00012276"/>
    </source>
</evidence>
<dbReference type="AlphaFoldDB" id="A0AAD3QYX1"/>
<dbReference type="Pfam" id="PF18100">
    <property type="entry name" value="PDE4_UCR"/>
    <property type="match status" value="1"/>
</dbReference>
<comment type="catalytic activity">
    <reaction evidence="6">
        <text>3',5'-cyclic AMP + H2O = AMP + H(+)</text>
        <dbReference type="Rhea" id="RHEA:25277"/>
        <dbReference type="ChEBI" id="CHEBI:15377"/>
        <dbReference type="ChEBI" id="CHEBI:15378"/>
        <dbReference type="ChEBI" id="CHEBI:58165"/>
        <dbReference type="ChEBI" id="CHEBI:456215"/>
        <dbReference type="EC" id="3.1.4.53"/>
    </reaction>
    <physiologicalReaction direction="left-to-right" evidence="6">
        <dbReference type="Rhea" id="RHEA:25278"/>
    </physiologicalReaction>
</comment>
<evidence type="ECO:0000256" key="2">
    <source>
        <dbReference type="ARBA" id="ARBA00009517"/>
    </source>
</evidence>
<reference evidence="9" key="1">
    <citation type="submission" date="2022-08" db="EMBL/GenBank/DDBJ databases">
        <title>Genome sequencing of akame (Lates japonicus).</title>
        <authorList>
            <person name="Hashiguchi Y."/>
            <person name="Takahashi H."/>
        </authorList>
    </citation>
    <scope>NUCLEOTIDE SEQUENCE</scope>
    <source>
        <strain evidence="9">Kochi</strain>
    </source>
</reference>
<dbReference type="EMBL" id="BRZM01000010">
    <property type="protein sequence ID" value="GLD51149.1"/>
    <property type="molecule type" value="Genomic_DNA"/>
</dbReference>
<keyword evidence="4" id="KW-0378">Hydrolase</keyword>
<evidence type="ECO:0000256" key="1">
    <source>
        <dbReference type="ARBA" id="ARBA00004703"/>
    </source>
</evidence>
<proteinExistence type="inferred from homology"/>
<organism evidence="9 10">
    <name type="scientific">Lates japonicus</name>
    <name type="common">Japanese lates</name>
    <dbReference type="NCBI Taxonomy" id="270547"/>
    <lineage>
        <taxon>Eukaryota</taxon>
        <taxon>Metazoa</taxon>
        <taxon>Chordata</taxon>
        <taxon>Craniata</taxon>
        <taxon>Vertebrata</taxon>
        <taxon>Euteleostomi</taxon>
        <taxon>Actinopterygii</taxon>
        <taxon>Neopterygii</taxon>
        <taxon>Teleostei</taxon>
        <taxon>Neoteleostei</taxon>
        <taxon>Acanthomorphata</taxon>
        <taxon>Carangaria</taxon>
        <taxon>Carangaria incertae sedis</taxon>
        <taxon>Centropomidae</taxon>
        <taxon>Lates</taxon>
    </lineage>
</organism>
<feature type="non-terminal residue" evidence="9">
    <location>
        <position position="1"/>
    </location>
</feature>
<evidence type="ECO:0000256" key="7">
    <source>
        <dbReference type="SAM" id="MobiDB-lite"/>
    </source>
</evidence>
<dbReference type="EC" id="3.1.4.53" evidence="3"/>
<evidence type="ECO:0000256" key="6">
    <source>
        <dbReference type="ARBA" id="ARBA00033681"/>
    </source>
</evidence>
<keyword evidence="10" id="KW-1185">Reference proteome</keyword>
<feature type="region of interest" description="Disordered" evidence="7">
    <location>
        <begin position="148"/>
        <end position="170"/>
    </location>
</feature>
<protein>
    <recommendedName>
        <fullName evidence="3">3',5'-cyclic-AMP phosphodiesterase</fullName>
        <ecNumber evidence="3">3.1.4.53</ecNumber>
    </recommendedName>
</protein>
<evidence type="ECO:0000313" key="10">
    <source>
        <dbReference type="Proteomes" id="UP001279410"/>
    </source>
</evidence>